<sequence>MLTQDGASLEATAQGAARFADWGIDLAAQKTRRRRFACTCLDWSMRRPHLGGALGAALLDAWSAHGWVERTERPRVLRVTPAGHQQFDAFLAG</sequence>
<protein>
    <recommendedName>
        <fullName evidence="3">Transcriptional regulator</fullName>
    </recommendedName>
</protein>
<evidence type="ECO:0008006" key="3">
    <source>
        <dbReference type="Google" id="ProtNLM"/>
    </source>
</evidence>
<gene>
    <name evidence="1" type="ORF">HDG41_003302</name>
</gene>
<comment type="caution">
    <text evidence="1">The sequence shown here is derived from an EMBL/GenBank/DDBJ whole genome shotgun (WGS) entry which is preliminary data.</text>
</comment>
<proteinExistence type="predicted"/>
<reference evidence="1 2" key="1">
    <citation type="submission" date="2020-08" db="EMBL/GenBank/DDBJ databases">
        <title>Genomic Encyclopedia of Type Strains, Phase IV (KMG-V): Genome sequencing to study the core and pangenomes of soil and plant-associated prokaryotes.</title>
        <authorList>
            <person name="Whitman W."/>
        </authorList>
    </citation>
    <scope>NUCLEOTIDE SEQUENCE [LARGE SCALE GENOMIC DNA]</scope>
    <source>
        <strain evidence="1 2">JPY162</strain>
    </source>
</reference>
<evidence type="ECO:0000313" key="1">
    <source>
        <dbReference type="EMBL" id="MBB5401237.1"/>
    </source>
</evidence>
<evidence type="ECO:0000313" key="2">
    <source>
        <dbReference type="Proteomes" id="UP000592820"/>
    </source>
</evidence>
<organism evidence="1 2">
    <name type="scientific">Paraburkholderia youngii</name>
    <dbReference type="NCBI Taxonomy" id="2782701"/>
    <lineage>
        <taxon>Bacteria</taxon>
        <taxon>Pseudomonadati</taxon>
        <taxon>Pseudomonadota</taxon>
        <taxon>Betaproteobacteria</taxon>
        <taxon>Burkholderiales</taxon>
        <taxon>Burkholderiaceae</taxon>
        <taxon>Paraburkholderia</taxon>
    </lineage>
</organism>
<dbReference type="AlphaFoldDB" id="A0A7W8P5V9"/>
<dbReference type="EMBL" id="JACHDE010000005">
    <property type="protein sequence ID" value="MBB5401237.1"/>
    <property type="molecule type" value="Genomic_DNA"/>
</dbReference>
<name>A0A7W8P5V9_9BURK</name>
<accession>A0A7W8P5V9</accession>
<dbReference type="Proteomes" id="UP000592820">
    <property type="component" value="Unassembled WGS sequence"/>
</dbReference>